<proteinExistence type="predicted"/>
<dbReference type="PANTHER" id="PTHR22602">
    <property type="entry name" value="TRANSFERASE CAF17, MITOCHONDRIAL-RELATED"/>
    <property type="match status" value="1"/>
</dbReference>
<name>A0A7J0EIC0_9ERIC</name>
<sequence>MIGPKSGIIMLYVGLMFRYRLRSPVDIENVAEISLVGNGMAQNWLSPHRQKNQKLFPLAGGALLISLAFQLHEEMLSDGNGIRIPDWIALDSGESSRLIHHVRLSPQLILTPLVEADKETDEKNYLLWRLEKGVAEGSTEIPKGEAMPLEYNLAGPNARLLPLNFVDNNGKEAEKKFAPGLEVTSAISGKSRDCDYYPRMPQFGPSKVGESL</sequence>
<dbReference type="GO" id="GO:0005759">
    <property type="term" value="C:mitochondrial matrix"/>
    <property type="evidence" value="ECO:0007669"/>
    <property type="project" value="TreeGrafter"/>
</dbReference>
<dbReference type="InterPro" id="IPR045179">
    <property type="entry name" value="YgfZ/GcvT"/>
</dbReference>
<gene>
    <name evidence="1" type="ORF">Acr_04g0009620</name>
</gene>
<dbReference type="EMBL" id="BJWL01000004">
    <property type="protein sequence ID" value="GFY86224.1"/>
    <property type="molecule type" value="Genomic_DNA"/>
</dbReference>
<evidence type="ECO:0000313" key="2">
    <source>
        <dbReference type="Proteomes" id="UP000585474"/>
    </source>
</evidence>
<dbReference type="GO" id="GO:0016226">
    <property type="term" value="P:iron-sulfur cluster assembly"/>
    <property type="evidence" value="ECO:0007669"/>
    <property type="project" value="TreeGrafter"/>
</dbReference>
<organism evidence="1 2">
    <name type="scientific">Actinidia rufa</name>
    <dbReference type="NCBI Taxonomy" id="165716"/>
    <lineage>
        <taxon>Eukaryota</taxon>
        <taxon>Viridiplantae</taxon>
        <taxon>Streptophyta</taxon>
        <taxon>Embryophyta</taxon>
        <taxon>Tracheophyta</taxon>
        <taxon>Spermatophyta</taxon>
        <taxon>Magnoliopsida</taxon>
        <taxon>eudicotyledons</taxon>
        <taxon>Gunneridae</taxon>
        <taxon>Pentapetalae</taxon>
        <taxon>asterids</taxon>
        <taxon>Ericales</taxon>
        <taxon>Actinidiaceae</taxon>
        <taxon>Actinidia</taxon>
    </lineage>
</organism>
<keyword evidence="2" id="KW-1185">Reference proteome</keyword>
<accession>A0A7J0EIC0</accession>
<dbReference type="PANTHER" id="PTHR22602:SF0">
    <property type="entry name" value="TRANSFERASE CAF17, MITOCHONDRIAL-RELATED"/>
    <property type="match status" value="1"/>
</dbReference>
<dbReference type="AlphaFoldDB" id="A0A7J0EIC0"/>
<dbReference type="OrthoDB" id="1733787at2759"/>
<evidence type="ECO:0000313" key="1">
    <source>
        <dbReference type="EMBL" id="GFY86224.1"/>
    </source>
</evidence>
<reference evidence="1 2" key="1">
    <citation type="submission" date="2019-07" db="EMBL/GenBank/DDBJ databases">
        <title>De Novo Assembly of kiwifruit Actinidia rufa.</title>
        <authorList>
            <person name="Sugita-Konishi S."/>
            <person name="Sato K."/>
            <person name="Mori E."/>
            <person name="Abe Y."/>
            <person name="Kisaki G."/>
            <person name="Hamano K."/>
            <person name="Suezawa K."/>
            <person name="Otani M."/>
            <person name="Fukuda T."/>
            <person name="Manabe T."/>
            <person name="Gomi K."/>
            <person name="Tabuchi M."/>
            <person name="Akimitsu K."/>
            <person name="Kataoka I."/>
        </authorList>
    </citation>
    <scope>NUCLEOTIDE SEQUENCE [LARGE SCALE GENOMIC DNA]</scope>
    <source>
        <strain evidence="2">cv. Fuchu</strain>
    </source>
</reference>
<protein>
    <submittedName>
        <fullName evidence="1">Glycine cleavage T-protein family</fullName>
    </submittedName>
</protein>
<comment type="caution">
    <text evidence="1">The sequence shown here is derived from an EMBL/GenBank/DDBJ whole genome shotgun (WGS) entry which is preliminary data.</text>
</comment>
<dbReference type="Proteomes" id="UP000585474">
    <property type="component" value="Unassembled WGS sequence"/>
</dbReference>